<reference evidence="3 4" key="1">
    <citation type="submission" date="2018-06" db="EMBL/GenBank/DDBJ databases">
        <title>Genomic Encyclopedia of Type Strains, Phase IV (KMG-IV): sequencing the most valuable type-strain genomes for metagenomic binning, comparative biology and taxonomic classification.</title>
        <authorList>
            <person name="Goeker M."/>
        </authorList>
    </citation>
    <scope>NUCLEOTIDE SEQUENCE [LARGE SCALE GENOMIC DNA]</scope>
    <source>
        <strain evidence="3 4">DSM 24875</strain>
    </source>
</reference>
<dbReference type="InterPro" id="IPR050190">
    <property type="entry name" value="UPF0213_domain"/>
</dbReference>
<dbReference type="CDD" id="cd10448">
    <property type="entry name" value="GIY-YIG_unchar_3"/>
    <property type="match status" value="1"/>
</dbReference>
<dbReference type="Pfam" id="PF01541">
    <property type="entry name" value="GIY-YIG"/>
    <property type="match status" value="1"/>
</dbReference>
<keyword evidence="4" id="KW-1185">Reference proteome</keyword>
<dbReference type="SUPFAM" id="SSF82771">
    <property type="entry name" value="GIY-YIG endonuclease"/>
    <property type="match status" value="1"/>
</dbReference>
<keyword evidence="3" id="KW-0540">Nuclease</keyword>
<dbReference type="GO" id="GO:0004519">
    <property type="term" value="F:endonuclease activity"/>
    <property type="evidence" value="ECO:0007669"/>
    <property type="project" value="UniProtKB-KW"/>
</dbReference>
<dbReference type="OrthoDB" id="287318at2"/>
<dbReference type="RefSeq" id="WP_113889703.1">
    <property type="nucleotide sequence ID" value="NZ_QNRK01000013.1"/>
</dbReference>
<accession>A0A366FE22</accession>
<evidence type="ECO:0000313" key="3">
    <source>
        <dbReference type="EMBL" id="RBP12861.1"/>
    </source>
</evidence>
<comment type="similarity">
    <text evidence="1">Belongs to the UPF0213 family.</text>
</comment>
<evidence type="ECO:0000256" key="1">
    <source>
        <dbReference type="ARBA" id="ARBA00007435"/>
    </source>
</evidence>
<evidence type="ECO:0000313" key="4">
    <source>
        <dbReference type="Proteomes" id="UP000253529"/>
    </source>
</evidence>
<dbReference type="AlphaFoldDB" id="A0A366FE22"/>
<name>A0A366FE22_9HYPH</name>
<dbReference type="InterPro" id="IPR000305">
    <property type="entry name" value="GIY-YIG_endonuc"/>
</dbReference>
<dbReference type="PROSITE" id="PS50164">
    <property type="entry name" value="GIY_YIG"/>
    <property type="match status" value="1"/>
</dbReference>
<gene>
    <name evidence="3" type="ORF">DFR50_11350</name>
</gene>
<feature type="domain" description="GIY-YIG" evidence="2">
    <location>
        <begin position="2"/>
        <end position="78"/>
    </location>
</feature>
<evidence type="ECO:0000259" key="2">
    <source>
        <dbReference type="PROSITE" id="PS50164"/>
    </source>
</evidence>
<sequence>MRSPCVYIMASRRNGTLYVGVTSNIGRRAWEHRTGAVEGFTKRYGCKLLVWLEPHERMDEAIAREKQIKSGSRKDKLALIERDNPQWHDLFERLNM</sequence>
<comment type="caution">
    <text evidence="3">The sequence shown here is derived from an EMBL/GenBank/DDBJ whole genome shotgun (WGS) entry which is preliminary data.</text>
</comment>
<dbReference type="PANTHER" id="PTHR34477:SF5">
    <property type="entry name" value="BSL5627 PROTEIN"/>
    <property type="match status" value="1"/>
</dbReference>
<keyword evidence="3" id="KW-0255">Endonuclease</keyword>
<dbReference type="Gene3D" id="3.40.1440.10">
    <property type="entry name" value="GIY-YIG endonuclease"/>
    <property type="match status" value="1"/>
</dbReference>
<dbReference type="PANTHER" id="PTHR34477">
    <property type="entry name" value="UPF0213 PROTEIN YHBQ"/>
    <property type="match status" value="1"/>
</dbReference>
<dbReference type="Proteomes" id="UP000253529">
    <property type="component" value="Unassembled WGS sequence"/>
</dbReference>
<proteinExistence type="inferred from homology"/>
<dbReference type="InterPro" id="IPR035901">
    <property type="entry name" value="GIY-YIG_endonuc_sf"/>
</dbReference>
<protein>
    <submittedName>
        <fullName evidence="3">Putative GIY-YIG superfamily endonuclease</fullName>
    </submittedName>
</protein>
<dbReference type="EMBL" id="QNRK01000013">
    <property type="protein sequence ID" value="RBP12861.1"/>
    <property type="molecule type" value="Genomic_DNA"/>
</dbReference>
<keyword evidence="3" id="KW-0378">Hydrolase</keyword>
<organism evidence="3 4">
    <name type="scientific">Roseiarcus fermentans</name>
    <dbReference type="NCBI Taxonomy" id="1473586"/>
    <lineage>
        <taxon>Bacteria</taxon>
        <taxon>Pseudomonadati</taxon>
        <taxon>Pseudomonadota</taxon>
        <taxon>Alphaproteobacteria</taxon>
        <taxon>Hyphomicrobiales</taxon>
        <taxon>Roseiarcaceae</taxon>
        <taxon>Roseiarcus</taxon>
    </lineage>
</organism>